<dbReference type="SUPFAM" id="SSF52200">
    <property type="entry name" value="Toll/Interleukin receptor TIR domain"/>
    <property type="match status" value="1"/>
</dbReference>
<evidence type="ECO:0000256" key="3">
    <source>
        <dbReference type="ARBA" id="ARBA00023235"/>
    </source>
</evidence>
<evidence type="ECO:0000256" key="7">
    <source>
        <dbReference type="ARBA" id="ARBA00044542"/>
    </source>
</evidence>
<comment type="similarity">
    <text evidence="1">Belongs to the helicase family. RecQ subfamily.</text>
</comment>
<dbReference type="InterPro" id="IPR027417">
    <property type="entry name" value="P-loop_NTPase"/>
</dbReference>
<dbReference type="Pfam" id="PF13676">
    <property type="entry name" value="TIR_2"/>
    <property type="match status" value="1"/>
</dbReference>
<accession>A0A2B4SRU6</accession>
<feature type="compositionally biased region" description="Low complexity" evidence="8">
    <location>
        <begin position="58"/>
        <end position="75"/>
    </location>
</feature>
<dbReference type="EMBL" id="LSMT01000031">
    <property type="protein sequence ID" value="PFX31813.1"/>
    <property type="molecule type" value="Genomic_DNA"/>
</dbReference>
<reference evidence="12" key="1">
    <citation type="journal article" date="2017" name="bioRxiv">
        <title>Comparative analysis of the genomes of Stylophora pistillata and Acropora digitifera provides evidence for extensive differences between species of corals.</title>
        <authorList>
            <person name="Voolstra C.R."/>
            <person name="Li Y."/>
            <person name="Liew Y.J."/>
            <person name="Baumgarten S."/>
            <person name="Zoccola D."/>
            <person name="Flot J.-F."/>
            <person name="Tambutte S."/>
            <person name="Allemand D."/>
            <person name="Aranda M."/>
        </authorList>
    </citation>
    <scope>NUCLEOTIDE SEQUENCE [LARGE SCALE GENOMIC DNA]</scope>
</reference>
<dbReference type="GO" id="GO:0005737">
    <property type="term" value="C:cytoplasm"/>
    <property type="evidence" value="ECO:0007669"/>
    <property type="project" value="TreeGrafter"/>
</dbReference>
<keyword evidence="12" id="KW-1185">Reference proteome</keyword>
<keyword evidence="2" id="KW-0238">DNA-binding</keyword>
<dbReference type="PROSITE" id="PS51194">
    <property type="entry name" value="HELICASE_CTER"/>
    <property type="match status" value="1"/>
</dbReference>
<dbReference type="GO" id="GO:0005694">
    <property type="term" value="C:chromosome"/>
    <property type="evidence" value="ECO:0007669"/>
    <property type="project" value="TreeGrafter"/>
</dbReference>
<dbReference type="SMART" id="SM00490">
    <property type="entry name" value="HELICc"/>
    <property type="match status" value="1"/>
</dbReference>
<feature type="region of interest" description="Disordered" evidence="8">
    <location>
        <begin position="41"/>
        <end position="75"/>
    </location>
</feature>
<dbReference type="InterPro" id="IPR001650">
    <property type="entry name" value="Helicase_C-like"/>
</dbReference>
<dbReference type="GO" id="GO:0007165">
    <property type="term" value="P:signal transduction"/>
    <property type="evidence" value="ECO:0007669"/>
    <property type="project" value="InterPro"/>
</dbReference>
<evidence type="ECO:0000256" key="4">
    <source>
        <dbReference type="ARBA" id="ARBA00023242"/>
    </source>
</evidence>
<evidence type="ECO:0000256" key="2">
    <source>
        <dbReference type="ARBA" id="ARBA00023125"/>
    </source>
</evidence>
<dbReference type="InterPro" id="IPR035897">
    <property type="entry name" value="Toll_tir_struct_dom_sf"/>
</dbReference>
<name>A0A2B4SRU6_STYPI</name>
<evidence type="ECO:0000256" key="6">
    <source>
        <dbReference type="ARBA" id="ARBA00034808"/>
    </source>
</evidence>
<dbReference type="PANTHER" id="PTHR13710">
    <property type="entry name" value="DNA HELICASE RECQ FAMILY MEMBER"/>
    <property type="match status" value="1"/>
</dbReference>
<evidence type="ECO:0000313" key="11">
    <source>
        <dbReference type="EMBL" id="PFX31813.1"/>
    </source>
</evidence>
<dbReference type="PROSITE" id="PS50104">
    <property type="entry name" value="TIR"/>
    <property type="match status" value="1"/>
</dbReference>
<comment type="caution">
    <text evidence="11">The sequence shown here is derived from an EMBL/GenBank/DDBJ whole genome shotgun (WGS) entry which is preliminary data.</text>
</comment>
<dbReference type="EC" id="5.6.2.4" evidence="6"/>
<evidence type="ECO:0000256" key="8">
    <source>
        <dbReference type="SAM" id="MobiDB-lite"/>
    </source>
</evidence>
<evidence type="ECO:0000313" key="12">
    <source>
        <dbReference type="Proteomes" id="UP000225706"/>
    </source>
</evidence>
<dbReference type="AlphaFoldDB" id="A0A2B4SRU6"/>
<dbReference type="PANTHER" id="PTHR13710:SF153">
    <property type="entry name" value="RECQ-LIKE DNA HELICASE BLM"/>
    <property type="match status" value="1"/>
</dbReference>
<dbReference type="Proteomes" id="UP000225706">
    <property type="component" value="Unassembled WGS sequence"/>
</dbReference>
<evidence type="ECO:0000259" key="9">
    <source>
        <dbReference type="PROSITE" id="PS50104"/>
    </source>
</evidence>
<dbReference type="Gene3D" id="3.40.50.300">
    <property type="entry name" value="P-loop containing nucleotide triphosphate hydrolases"/>
    <property type="match status" value="2"/>
</dbReference>
<feature type="domain" description="Helicase C-terminal" evidence="10">
    <location>
        <begin position="296"/>
        <end position="462"/>
    </location>
</feature>
<feature type="domain" description="TIR" evidence="9">
    <location>
        <begin position="77"/>
        <end position="196"/>
    </location>
</feature>
<evidence type="ECO:0000256" key="5">
    <source>
        <dbReference type="ARBA" id="ARBA00034617"/>
    </source>
</evidence>
<sequence length="502" mass="55634">MPTSPRCLLTFVDSECHGRLQKLDSSLSFLLGADAVANLSGSSGSTGPPARPSGSTEPPIATSAGPSSSSSGTSFSSPPQVFLSYNWDIQLKVAQLKERLEQRGITCWMDRPNVGLGDELRGTIAHGITNCKVFISCLTKKYCYSDMCQREAKLASERKKHIVPLLFEDLGSWPPQDVNLSLRQPAKIANDVCEKAMSDCVTFCVFALRNSSYMGTSNNSSMAAFRETFAKLHELRSLAPDIKMLALTATATTSTRETITEMLLMDNPHVIYENPCKTNIAYSVHYMDKERLVGDCFQWLADELKEKKEKTTITIVYCQTIKQCCLIYSVLKGMHGRELYSNSADDPGHVLLEMLHSCTPVKNKDTVLYAFQKEESPVRVLVATIAFVMGVDCKGVHRTIHFGPSNNIEAYIQETGRSGRDGKQSVACLIYTDREFEDEFREDWNDLLNDESLFELAIENLSLSQLEASTCAELSCELHDESGKFEVPAAALDLLENISISE</sequence>
<dbReference type="GO" id="GO:0043138">
    <property type="term" value="F:3'-5' DNA helicase activity"/>
    <property type="evidence" value="ECO:0007669"/>
    <property type="project" value="UniProtKB-EC"/>
</dbReference>
<dbReference type="GO" id="GO:0003677">
    <property type="term" value="F:DNA binding"/>
    <property type="evidence" value="ECO:0007669"/>
    <property type="project" value="UniProtKB-KW"/>
</dbReference>
<dbReference type="STRING" id="50429.A0A2B4SRU6"/>
<dbReference type="InterPro" id="IPR000157">
    <property type="entry name" value="TIR_dom"/>
</dbReference>
<proteinExistence type="inferred from homology"/>
<dbReference type="OrthoDB" id="5959447at2759"/>
<evidence type="ECO:0000259" key="10">
    <source>
        <dbReference type="PROSITE" id="PS51194"/>
    </source>
</evidence>
<protein>
    <recommendedName>
        <fullName evidence="6">DNA 3'-5' helicase</fullName>
        <ecNumber evidence="6">5.6.2.4</ecNumber>
    </recommendedName>
    <alternativeName>
        <fullName evidence="7">DNA 3'-5' helicase BLM</fullName>
    </alternativeName>
</protein>
<dbReference type="GO" id="GO:0000724">
    <property type="term" value="P:double-strand break repair via homologous recombination"/>
    <property type="evidence" value="ECO:0007669"/>
    <property type="project" value="TreeGrafter"/>
</dbReference>
<dbReference type="Pfam" id="PF00271">
    <property type="entry name" value="Helicase_C"/>
    <property type="match status" value="1"/>
</dbReference>
<dbReference type="SUPFAM" id="SSF52540">
    <property type="entry name" value="P-loop containing nucleoside triphosphate hydrolases"/>
    <property type="match status" value="1"/>
</dbReference>
<dbReference type="GO" id="GO:0009378">
    <property type="term" value="F:four-way junction helicase activity"/>
    <property type="evidence" value="ECO:0007669"/>
    <property type="project" value="TreeGrafter"/>
</dbReference>
<comment type="catalytic activity">
    <reaction evidence="5">
        <text>Couples ATP hydrolysis with the unwinding of duplex DNA by translocating in the 3'-5' direction.</text>
        <dbReference type="EC" id="5.6.2.4"/>
    </reaction>
</comment>
<dbReference type="Gene3D" id="3.40.50.10140">
    <property type="entry name" value="Toll/interleukin-1 receptor homology (TIR) domain"/>
    <property type="match status" value="1"/>
</dbReference>
<keyword evidence="4" id="KW-0539">Nucleus</keyword>
<keyword evidence="3" id="KW-0413">Isomerase</keyword>
<organism evidence="11 12">
    <name type="scientific">Stylophora pistillata</name>
    <name type="common">Smooth cauliflower coral</name>
    <dbReference type="NCBI Taxonomy" id="50429"/>
    <lineage>
        <taxon>Eukaryota</taxon>
        <taxon>Metazoa</taxon>
        <taxon>Cnidaria</taxon>
        <taxon>Anthozoa</taxon>
        <taxon>Hexacorallia</taxon>
        <taxon>Scleractinia</taxon>
        <taxon>Astrocoeniina</taxon>
        <taxon>Pocilloporidae</taxon>
        <taxon>Stylophora</taxon>
    </lineage>
</organism>
<dbReference type="GO" id="GO:0005634">
    <property type="term" value="C:nucleus"/>
    <property type="evidence" value="ECO:0007669"/>
    <property type="project" value="TreeGrafter"/>
</dbReference>
<evidence type="ECO:0000256" key="1">
    <source>
        <dbReference type="ARBA" id="ARBA00005446"/>
    </source>
</evidence>
<gene>
    <name evidence="11" type="primary">blm</name>
    <name evidence="11" type="ORF">AWC38_SpisGene3415</name>
</gene>